<dbReference type="Gene3D" id="3.40.50.10740">
    <property type="entry name" value="Class I glutamine amidotransferase-like"/>
    <property type="match status" value="1"/>
</dbReference>
<feature type="active site" description="Charge relay system" evidence="6">
    <location>
        <position position="207"/>
    </location>
</feature>
<comment type="similarity">
    <text evidence="1">Belongs to the peptidase S66 family.</text>
</comment>
<evidence type="ECO:0000256" key="3">
    <source>
        <dbReference type="ARBA" id="ARBA00022670"/>
    </source>
</evidence>
<dbReference type="Pfam" id="PF17676">
    <property type="entry name" value="Peptidase_S66C"/>
    <property type="match status" value="1"/>
</dbReference>
<sequence length="314" mass="34883">MIKPKPLQKGDTVAVIAPASPPNQHNLKKGIEYLKGIGLNVVTGAHLYKKNGYLAGTDEQRAADIHAMFANKEVKAIICACGGYGTARLASQLNYDLIKRNPKIFWGYSDITFLHTAIHQRTGLVTFHGPMLSSDIGKEDVHIETKQAFYQLFSHRSFCYTDQISSLDTICEGEATGQLIGGNLTLLVSTLGTPFELDTKNKILFIEDIDEEPYEIDRMMTQLYMANKLQDAAGIIIGDFHNCYPKKRTESLSLEEALTSYLTSLKKPVMRGFCIGHCSPQTPVAIGSYATMSTYERMVEFESGITLPKDKVER</sequence>
<accession>A0A0B6AR10</accession>
<reference evidence="9 10" key="1">
    <citation type="journal article" date="2015" name="Genome Announc.">
        <title>Complete genome sequences for 35 biothreat assay-relevant bacillus species.</title>
        <authorList>
            <person name="Johnson S.L."/>
            <person name="Daligault H.E."/>
            <person name="Davenport K.W."/>
            <person name="Jaissle J."/>
            <person name="Frey K.G."/>
            <person name="Ladner J.T."/>
            <person name="Broomall S.M."/>
            <person name="Bishop-Lilly K.A."/>
            <person name="Bruce D.C."/>
            <person name="Gibbons H.S."/>
            <person name="Coyne S.R."/>
            <person name="Lo C.C."/>
            <person name="Meincke L."/>
            <person name="Munk A.C."/>
            <person name="Koroleva G.I."/>
            <person name="Rosenzweig C.N."/>
            <person name="Palacios G.F."/>
            <person name="Redden C.L."/>
            <person name="Minogue T.D."/>
            <person name="Chain P.S."/>
        </authorList>
    </citation>
    <scope>NUCLEOTIDE SEQUENCE [LARGE SCALE GENOMIC DNA]</scope>
    <source>
        <strain evidence="10">ATCC 14581 / DSM 32 / JCM 2506 / NBRC 15308 / NCIMB 9376 / NCTC 10342 / NRRL B-14308 / VKM B-512</strain>
    </source>
</reference>
<name>A0A0B6AR10_PRIM2</name>
<evidence type="ECO:0000259" key="8">
    <source>
        <dbReference type="Pfam" id="PF17676"/>
    </source>
</evidence>
<dbReference type="EMBL" id="CP009920">
    <property type="protein sequence ID" value="AJI23562.1"/>
    <property type="molecule type" value="Genomic_DNA"/>
</dbReference>
<dbReference type="InterPro" id="IPR029062">
    <property type="entry name" value="Class_I_gatase-like"/>
</dbReference>
<dbReference type="SUPFAM" id="SSF52317">
    <property type="entry name" value="Class I glutamine amidotransferase-like"/>
    <property type="match status" value="1"/>
</dbReference>
<dbReference type="InterPro" id="IPR003507">
    <property type="entry name" value="S66_fam"/>
</dbReference>
<dbReference type="KEGG" id="bmeg:BG04_3770"/>
<evidence type="ECO:0000256" key="1">
    <source>
        <dbReference type="ARBA" id="ARBA00010233"/>
    </source>
</evidence>
<proteinExistence type="inferred from homology"/>
<dbReference type="InterPro" id="IPR027478">
    <property type="entry name" value="LdcA_N"/>
</dbReference>
<dbReference type="PANTHER" id="PTHR30237:SF2">
    <property type="entry name" value="MUREIN TETRAPEPTIDE CARBOXYPEPTIDASE"/>
    <property type="match status" value="1"/>
</dbReference>
<dbReference type="Pfam" id="PF02016">
    <property type="entry name" value="Peptidase_S66"/>
    <property type="match status" value="1"/>
</dbReference>
<dbReference type="InterPro" id="IPR027461">
    <property type="entry name" value="Carboxypeptidase_A_C_sf"/>
</dbReference>
<evidence type="ECO:0000256" key="4">
    <source>
        <dbReference type="ARBA" id="ARBA00022801"/>
    </source>
</evidence>
<gene>
    <name evidence="9" type="ORF">BG04_3770</name>
</gene>
<feature type="domain" description="LD-carboxypeptidase N-terminal" evidence="7">
    <location>
        <begin position="13"/>
        <end position="129"/>
    </location>
</feature>
<protein>
    <submittedName>
        <fullName evidence="9">LD-carboxypeptidase family protein</fullName>
    </submittedName>
</protein>
<evidence type="ECO:0000259" key="7">
    <source>
        <dbReference type="Pfam" id="PF02016"/>
    </source>
</evidence>
<dbReference type="HOGENOM" id="CLU_034346_3_1_9"/>
<evidence type="ECO:0000256" key="2">
    <source>
        <dbReference type="ARBA" id="ARBA00022645"/>
    </source>
</evidence>
<keyword evidence="3" id="KW-0645">Protease</keyword>
<dbReference type="Gene3D" id="3.50.30.60">
    <property type="entry name" value="LD-carboxypeptidase A C-terminal domain-like"/>
    <property type="match status" value="1"/>
</dbReference>
<dbReference type="MEROPS" id="S66.001"/>
<dbReference type="GO" id="GO:0006508">
    <property type="term" value="P:proteolysis"/>
    <property type="evidence" value="ECO:0007669"/>
    <property type="project" value="UniProtKB-KW"/>
</dbReference>
<dbReference type="AlphaFoldDB" id="A0A0B6AR10"/>
<feature type="domain" description="LD-carboxypeptidase C-terminal" evidence="8">
    <location>
        <begin position="176"/>
        <end position="291"/>
    </location>
</feature>
<dbReference type="PIRSF" id="PIRSF028757">
    <property type="entry name" value="LD-carboxypeptidase"/>
    <property type="match status" value="1"/>
</dbReference>
<feature type="active site" description="Charge relay system" evidence="6">
    <location>
        <position position="277"/>
    </location>
</feature>
<evidence type="ECO:0000313" key="10">
    <source>
        <dbReference type="Proteomes" id="UP000031829"/>
    </source>
</evidence>
<dbReference type="InterPro" id="IPR040921">
    <property type="entry name" value="Peptidase_S66C"/>
</dbReference>
<dbReference type="PANTHER" id="PTHR30237">
    <property type="entry name" value="MURAMOYLTETRAPEPTIDE CARBOXYPEPTIDASE"/>
    <property type="match status" value="1"/>
</dbReference>
<dbReference type="SUPFAM" id="SSF141986">
    <property type="entry name" value="LD-carboxypeptidase A C-terminal domain-like"/>
    <property type="match status" value="1"/>
</dbReference>
<evidence type="ECO:0000313" key="9">
    <source>
        <dbReference type="EMBL" id="AJI23562.1"/>
    </source>
</evidence>
<dbReference type="Proteomes" id="UP000031829">
    <property type="component" value="Chromosome"/>
</dbReference>
<dbReference type="GeneID" id="93641819"/>
<dbReference type="InterPro" id="IPR040449">
    <property type="entry name" value="Peptidase_S66_N"/>
</dbReference>
<dbReference type="RefSeq" id="WP_034653337.1">
    <property type="nucleotide sequence ID" value="NZ_BCVB01000002.1"/>
</dbReference>
<keyword evidence="2 9" id="KW-0121">Carboxypeptidase</keyword>
<keyword evidence="5" id="KW-0720">Serine protease</keyword>
<dbReference type="GO" id="GO:0004180">
    <property type="term" value="F:carboxypeptidase activity"/>
    <property type="evidence" value="ECO:0007669"/>
    <property type="project" value="UniProtKB-KW"/>
</dbReference>
<dbReference type="CDD" id="cd07025">
    <property type="entry name" value="Peptidase_S66"/>
    <property type="match status" value="1"/>
</dbReference>
<evidence type="ECO:0000256" key="5">
    <source>
        <dbReference type="ARBA" id="ARBA00022825"/>
    </source>
</evidence>
<evidence type="ECO:0000256" key="6">
    <source>
        <dbReference type="PIRSR" id="PIRSR028757-1"/>
    </source>
</evidence>
<dbReference type="GO" id="GO:0008236">
    <property type="term" value="F:serine-type peptidase activity"/>
    <property type="evidence" value="ECO:0007669"/>
    <property type="project" value="UniProtKB-KW"/>
</dbReference>
<organism evidence="9 10">
    <name type="scientific">Priestia megaterium (strain ATCC 14581 / DSM 32 / CCUG 1817 / JCM 2506 / NBRC 15308 / NCIMB 9376 / NCTC 10342 / NRRL B-14308 / VKM B-512 / Ford 19)</name>
    <name type="common">Bacillus megaterium</name>
    <dbReference type="NCBI Taxonomy" id="1348623"/>
    <lineage>
        <taxon>Bacteria</taxon>
        <taxon>Bacillati</taxon>
        <taxon>Bacillota</taxon>
        <taxon>Bacilli</taxon>
        <taxon>Bacillales</taxon>
        <taxon>Bacillaceae</taxon>
        <taxon>Priestia</taxon>
    </lineage>
</organism>
<feature type="active site" description="Nucleophile" evidence="6">
    <location>
        <position position="109"/>
    </location>
</feature>
<keyword evidence="4" id="KW-0378">Hydrolase</keyword>